<keyword evidence="9" id="KW-1185">Reference proteome</keyword>
<sequence>MESNNYCFSPRCQQPHDDQVLSPPLTPALSPYKRDLNYRRASANDYHHSYWINPPSQQQQQQQQQQRAMSFSDETTASRKRSMKQNKHACNYPRCGWSFKRFEHLKRHMLVHSGERPHACPFPGCGKRFSRTDNFHAHYRTHQKKALQKNSDEFIHPPLPPSAPGNSMNPENSDTIQTPQPRTSSPFRSILTTEQQPSSHFHHQYQQQHHTQYSQQHQPHDMHQQHPNPSHLHLHHHQQPPPHHHLHLHHSHPPPPPSPHHQQQQQPHALPSRSSYGGDDKQHVCSHHQCQRRFKRLEHLKRHMRIHTLERPFQCTFPGCQKAFSRSDNLTQHSKTHTRSSDNRGSRTSPVTSPTTATSSSSSPPLSASSSASSSSPSSYPPNRLQHPEMGYNDFARPAFSNPKHRQEAPSSLHPMLHWQQHTGDATTGSIKC</sequence>
<dbReference type="FunFam" id="3.30.160.60:FF:000446">
    <property type="entry name" value="Zinc finger protein"/>
    <property type="match status" value="1"/>
</dbReference>
<dbReference type="GO" id="GO:0005667">
    <property type="term" value="C:transcription regulator complex"/>
    <property type="evidence" value="ECO:0007669"/>
    <property type="project" value="TreeGrafter"/>
</dbReference>
<dbReference type="PROSITE" id="PS50157">
    <property type="entry name" value="ZINC_FINGER_C2H2_2"/>
    <property type="match status" value="4"/>
</dbReference>
<feature type="domain" description="C2H2-type" evidence="7">
    <location>
        <begin position="118"/>
        <end position="147"/>
    </location>
</feature>
<dbReference type="GO" id="GO:0008270">
    <property type="term" value="F:zinc ion binding"/>
    <property type="evidence" value="ECO:0007669"/>
    <property type="project" value="UniProtKB-KW"/>
</dbReference>
<keyword evidence="2" id="KW-0677">Repeat</keyword>
<dbReference type="PANTHER" id="PTHR14003">
    <property type="entry name" value="TRANSCRIPTIONAL REPRESSOR PROTEIN YY"/>
    <property type="match status" value="1"/>
</dbReference>
<dbReference type="SMART" id="SM00355">
    <property type="entry name" value="ZnF_C2H2"/>
    <property type="match status" value="4"/>
</dbReference>
<keyword evidence="3 5" id="KW-0863">Zinc-finger</keyword>
<evidence type="ECO:0000313" key="9">
    <source>
        <dbReference type="Proteomes" id="UP000078561"/>
    </source>
</evidence>
<dbReference type="FunFam" id="3.30.160.60:FF:000125">
    <property type="entry name" value="Putative zinc finger protein 143"/>
    <property type="match status" value="1"/>
</dbReference>
<feature type="compositionally biased region" description="Low complexity" evidence="6">
    <location>
        <begin position="195"/>
        <end position="217"/>
    </location>
</feature>
<feature type="region of interest" description="Disordered" evidence="6">
    <location>
        <begin position="48"/>
        <end position="85"/>
    </location>
</feature>
<accession>A0A163JA36</accession>
<proteinExistence type="predicted"/>
<feature type="domain" description="C2H2-type" evidence="7">
    <location>
        <begin position="313"/>
        <end position="342"/>
    </location>
</feature>
<feature type="compositionally biased region" description="Low complexity" evidence="6">
    <location>
        <begin position="346"/>
        <end position="382"/>
    </location>
</feature>
<dbReference type="InParanoid" id="A0A163JA36"/>
<dbReference type="PROSITE" id="PS00028">
    <property type="entry name" value="ZINC_FINGER_C2H2_1"/>
    <property type="match status" value="4"/>
</dbReference>
<evidence type="ECO:0000256" key="6">
    <source>
        <dbReference type="SAM" id="MobiDB-lite"/>
    </source>
</evidence>
<evidence type="ECO:0000256" key="2">
    <source>
        <dbReference type="ARBA" id="ARBA00022737"/>
    </source>
</evidence>
<protein>
    <recommendedName>
        <fullName evidence="7">C2H2-type domain-containing protein</fullName>
    </recommendedName>
</protein>
<reference evidence="8" key="1">
    <citation type="submission" date="2016-04" db="EMBL/GenBank/DDBJ databases">
        <authorList>
            <person name="Evans L.H."/>
            <person name="Alamgir A."/>
            <person name="Owens N."/>
            <person name="Weber N.D."/>
            <person name="Virtaneva K."/>
            <person name="Barbian K."/>
            <person name="Babar A."/>
            <person name="Rosenke K."/>
        </authorList>
    </citation>
    <scope>NUCLEOTIDE SEQUENCE [LARGE SCALE GENOMIC DNA]</scope>
    <source>
        <strain evidence="8">CBS 101.48</strain>
    </source>
</reference>
<dbReference type="STRING" id="4829.A0A163JA36"/>
<evidence type="ECO:0000313" key="8">
    <source>
        <dbReference type="EMBL" id="SAL99035.1"/>
    </source>
</evidence>
<evidence type="ECO:0000259" key="7">
    <source>
        <dbReference type="PROSITE" id="PS50157"/>
    </source>
</evidence>
<dbReference type="EMBL" id="LT552383">
    <property type="protein sequence ID" value="SAL99035.1"/>
    <property type="molecule type" value="Genomic_DNA"/>
</dbReference>
<feature type="region of interest" description="Disordered" evidence="6">
    <location>
        <begin position="326"/>
        <end position="412"/>
    </location>
</feature>
<evidence type="ECO:0000256" key="1">
    <source>
        <dbReference type="ARBA" id="ARBA00022723"/>
    </source>
</evidence>
<feature type="compositionally biased region" description="Low complexity" evidence="6">
    <location>
        <begin position="260"/>
        <end position="272"/>
    </location>
</feature>
<dbReference type="PANTHER" id="PTHR14003:SF19">
    <property type="entry name" value="YY2 TRANSCRIPTION FACTOR"/>
    <property type="match status" value="1"/>
</dbReference>
<keyword evidence="1" id="KW-0479">Metal-binding</keyword>
<dbReference type="AlphaFoldDB" id="A0A163JA36"/>
<dbReference type="GO" id="GO:0031519">
    <property type="term" value="C:PcG protein complex"/>
    <property type="evidence" value="ECO:0007669"/>
    <property type="project" value="TreeGrafter"/>
</dbReference>
<dbReference type="Pfam" id="PF00096">
    <property type="entry name" value="zf-C2H2"/>
    <property type="match status" value="3"/>
</dbReference>
<dbReference type="OMA" id="ASANDYH"/>
<feature type="compositionally biased region" description="Basic residues" evidence="6">
    <location>
        <begin position="232"/>
        <end position="252"/>
    </location>
</feature>
<dbReference type="FunFam" id="3.30.160.60:FF:000072">
    <property type="entry name" value="zinc finger protein 143 isoform X1"/>
    <property type="match status" value="1"/>
</dbReference>
<dbReference type="Proteomes" id="UP000078561">
    <property type="component" value="Unassembled WGS sequence"/>
</dbReference>
<evidence type="ECO:0000256" key="3">
    <source>
        <dbReference type="ARBA" id="ARBA00022771"/>
    </source>
</evidence>
<dbReference type="GO" id="GO:0000981">
    <property type="term" value="F:DNA-binding transcription factor activity, RNA polymerase II-specific"/>
    <property type="evidence" value="ECO:0007669"/>
    <property type="project" value="UniProtKB-ARBA"/>
</dbReference>
<organism evidence="8">
    <name type="scientific">Absidia glauca</name>
    <name type="common">Pin mould</name>
    <dbReference type="NCBI Taxonomy" id="4829"/>
    <lineage>
        <taxon>Eukaryota</taxon>
        <taxon>Fungi</taxon>
        <taxon>Fungi incertae sedis</taxon>
        <taxon>Mucoromycota</taxon>
        <taxon>Mucoromycotina</taxon>
        <taxon>Mucoromycetes</taxon>
        <taxon>Mucorales</taxon>
        <taxon>Cunninghamellaceae</taxon>
        <taxon>Absidia</taxon>
    </lineage>
</organism>
<evidence type="ECO:0000256" key="5">
    <source>
        <dbReference type="PROSITE-ProRule" id="PRU00042"/>
    </source>
</evidence>
<feature type="region of interest" description="Disordered" evidence="6">
    <location>
        <begin position="141"/>
        <end position="284"/>
    </location>
</feature>
<gene>
    <name evidence="8" type="primary">ABSGL_04606.1 scaffold 5475</name>
</gene>
<feature type="domain" description="C2H2-type" evidence="7">
    <location>
        <begin position="88"/>
        <end position="117"/>
    </location>
</feature>
<name>A0A163JA36_ABSGL</name>
<dbReference type="GO" id="GO:0000785">
    <property type="term" value="C:chromatin"/>
    <property type="evidence" value="ECO:0007669"/>
    <property type="project" value="TreeGrafter"/>
</dbReference>
<dbReference type="InterPro" id="IPR013087">
    <property type="entry name" value="Znf_C2H2_type"/>
</dbReference>
<dbReference type="Gene3D" id="3.30.160.60">
    <property type="entry name" value="Classic Zinc Finger"/>
    <property type="match status" value="4"/>
</dbReference>
<feature type="compositionally biased region" description="Low complexity" evidence="6">
    <location>
        <begin position="57"/>
        <end position="66"/>
    </location>
</feature>
<dbReference type="SUPFAM" id="SSF57667">
    <property type="entry name" value="beta-beta-alpha zinc fingers"/>
    <property type="match status" value="4"/>
</dbReference>
<feature type="compositionally biased region" description="Polar residues" evidence="6">
    <location>
        <begin position="164"/>
        <end position="194"/>
    </location>
</feature>
<dbReference type="OrthoDB" id="6365676at2759"/>
<dbReference type="InterPro" id="IPR036236">
    <property type="entry name" value="Znf_C2H2_sf"/>
</dbReference>
<keyword evidence="4" id="KW-0862">Zinc</keyword>
<evidence type="ECO:0000256" key="4">
    <source>
        <dbReference type="ARBA" id="ARBA00022833"/>
    </source>
</evidence>
<feature type="domain" description="C2H2-type" evidence="7">
    <location>
        <begin position="283"/>
        <end position="312"/>
    </location>
</feature>
<dbReference type="GO" id="GO:0000978">
    <property type="term" value="F:RNA polymerase II cis-regulatory region sequence-specific DNA binding"/>
    <property type="evidence" value="ECO:0007669"/>
    <property type="project" value="TreeGrafter"/>
</dbReference>